<dbReference type="InterPro" id="IPR050595">
    <property type="entry name" value="Bact_response_regulator"/>
</dbReference>
<dbReference type="Pfam" id="PF22233">
    <property type="entry name" value="PhyR_sigma-like"/>
    <property type="match status" value="1"/>
</dbReference>
<dbReference type="NCBIfam" id="NF006623">
    <property type="entry name" value="PRK09191.1"/>
    <property type="match status" value="1"/>
</dbReference>
<dbReference type="AlphaFoldDB" id="A0A1L3ZT75"/>
<dbReference type="SMART" id="SM00448">
    <property type="entry name" value="REC"/>
    <property type="match status" value="1"/>
</dbReference>
<dbReference type="Proteomes" id="UP000182063">
    <property type="component" value="Chromosome"/>
</dbReference>
<organism evidence="4 5">
    <name type="scientific">Tardibacter chloracetimidivorans</name>
    <dbReference type="NCBI Taxonomy" id="1921510"/>
    <lineage>
        <taxon>Bacteria</taxon>
        <taxon>Pseudomonadati</taxon>
        <taxon>Pseudomonadota</taxon>
        <taxon>Alphaproteobacteria</taxon>
        <taxon>Sphingomonadales</taxon>
        <taxon>Sphingomonadaceae</taxon>
        <taxon>Tardibacter</taxon>
    </lineage>
</organism>
<evidence type="ECO:0000313" key="4">
    <source>
        <dbReference type="EMBL" id="API58800.1"/>
    </source>
</evidence>
<dbReference type="InterPro" id="IPR053867">
    <property type="entry name" value="PhyR_sigma4"/>
</dbReference>
<dbReference type="SUPFAM" id="SSF52172">
    <property type="entry name" value="CheY-like"/>
    <property type="match status" value="1"/>
</dbReference>
<keyword evidence="1 2" id="KW-0597">Phosphoprotein</keyword>
<accession>A0A1L3ZT75</accession>
<dbReference type="PROSITE" id="PS50110">
    <property type="entry name" value="RESPONSE_REGULATORY"/>
    <property type="match status" value="1"/>
</dbReference>
<dbReference type="Gene3D" id="3.40.50.2300">
    <property type="match status" value="1"/>
</dbReference>
<evidence type="ECO:0000313" key="5">
    <source>
        <dbReference type="Proteomes" id="UP000182063"/>
    </source>
</evidence>
<dbReference type="GO" id="GO:0000160">
    <property type="term" value="P:phosphorelay signal transduction system"/>
    <property type="evidence" value="ECO:0007669"/>
    <property type="project" value="InterPro"/>
</dbReference>
<dbReference type="InterPro" id="IPR011006">
    <property type="entry name" value="CheY-like_superfamily"/>
</dbReference>
<dbReference type="KEGG" id="sphj:BSL82_05330"/>
<evidence type="ECO:0000256" key="1">
    <source>
        <dbReference type="ARBA" id="ARBA00022553"/>
    </source>
</evidence>
<dbReference type="PANTHER" id="PTHR44591:SF3">
    <property type="entry name" value="RESPONSE REGULATORY DOMAIN-CONTAINING PROTEIN"/>
    <property type="match status" value="1"/>
</dbReference>
<evidence type="ECO:0000256" key="2">
    <source>
        <dbReference type="PROSITE-ProRule" id="PRU00169"/>
    </source>
</evidence>
<dbReference type="PIRSF" id="PIRSF036400">
    <property type="entry name" value="RR_Ctr_UCP036400"/>
    <property type="match status" value="1"/>
</dbReference>
<dbReference type="InterPro" id="IPR001789">
    <property type="entry name" value="Sig_transdc_resp-reg_receiver"/>
</dbReference>
<sequence>MTTSQQVAKSLPYLRRYARALTGSQTSGDNFVKATLEAIIAEPEMLEADPRPRVALYKAFQRIYDSAHIEVEGDGEGDNLERAAQRRLSTIAPACRQAMLLTTLEGFSPDEAGAIMSRSEDELAELVDEAVAEIERQTATTVLIIEDEPLISMQLEQLVTQLGHQVSGTAATHKEALAAVAEARPGIVLADIQLGDGSSGIDAVYDILEQFSVPVIFVTAFPERLLTGERPEPTYLITKPFQEETVRAAISQALFLGTTESRKIAA</sequence>
<name>A0A1L3ZT75_9SPHN</name>
<feature type="domain" description="Response regulatory" evidence="3">
    <location>
        <begin position="141"/>
        <end position="254"/>
    </location>
</feature>
<dbReference type="OrthoDB" id="9786101at2"/>
<dbReference type="Gene3D" id="1.20.140.160">
    <property type="match status" value="1"/>
</dbReference>
<gene>
    <name evidence="4" type="ORF">BSL82_05330</name>
</gene>
<evidence type="ECO:0000259" key="3">
    <source>
        <dbReference type="PROSITE" id="PS50110"/>
    </source>
</evidence>
<reference evidence="5" key="1">
    <citation type="submission" date="2016-11" db="EMBL/GenBank/DDBJ databases">
        <title>Complete Genome Sequence of alachlor-degrading Sphingomonas sp. strain JJ-A5.</title>
        <authorList>
            <person name="Lee H."/>
            <person name="Ka J.-O."/>
        </authorList>
    </citation>
    <scope>NUCLEOTIDE SEQUENCE [LARGE SCALE GENOMIC DNA]</scope>
    <source>
        <strain evidence="5">JJ-A5</strain>
    </source>
</reference>
<dbReference type="Pfam" id="PF00072">
    <property type="entry name" value="Response_reg"/>
    <property type="match status" value="1"/>
</dbReference>
<dbReference type="InterPro" id="IPR014605">
    <property type="entry name" value="Sig_resp-reg_PhyR"/>
</dbReference>
<keyword evidence="5" id="KW-1185">Reference proteome</keyword>
<dbReference type="CDD" id="cd17540">
    <property type="entry name" value="REC_PhyR"/>
    <property type="match status" value="1"/>
</dbReference>
<dbReference type="STRING" id="1921510.BSL82_05330"/>
<dbReference type="Pfam" id="PF22029">
    <property type="entry name" value="PhyR_sigma2"/>
    <property type="match status" value="1"/>
</dbReference>
<dbReference type="RefSeq" id="WP_072596353.1">
    <property type="nucleotide sequence ID" value="NZ_CP018221.1"/>
</dbReference>
<protein>
    <submittedName>
        <fullName evidence="4">Response regulator</fullName>
    </submittedName>
</protein>
<proteinExistence type="predicted"/>
<dbReference type="PANTHER" id="PTHR44591">
    <property type="entry name" value="STRESS RESPONSE REGULATOR PROTEIN 1"/>
    <property type="match status" value="1"/>
</dbReference>
<dbReference type="EMBL" id="CP018221">
    <property type="protein sequence ID" value="API58800.1"/>
    <property type="molecule type" value="Genomic_DNA"/>
</dbReference>
<dbReference type="InterPro" id="IPR053866">
    <property type="entry name" value="PhyR_sigma2"/>
</dbReference>
<feature type="modified residue" description="4-aspartylphosphate" evidence="2">
    <location>
        <position position="191"/>
    </location>
</feature>